<sequence>MSSPNSLSFYRSWLLLTSYGLDFTKNFEIRCFGFDLEQQFLFASHDSLSHKLGFNWLGIDYVQQLQSFSNSIWLKDSKGIHHVTHQRHFSKQESDIEFRTDTIT</sequence>
<organism evidence="1 2">
    <name type="scientific">Canavalia gladiata</name>
    <name type="common">Sword bean</name>
    <name type="synonym">Dolichos gladiatus</name>
    <dbReference type="NCBI Taxonomy" id="3824"/>
    <lineage>
        <taxon>Eukaryota</taxon>
        <taxon>Viridiplantae</taxon>
        <taxon>Streptophyta</taxon>
        <taxon>Embryophyta</taxon>
        <taxon>Tracheophyta</taxon>
        <taxon>Spermatophyta</taxon>
        <taxon>Magnoliopsida</taxon>
        <taxon>eudicotyledons</taxon>
        <taxon>Gunneridae</taxon>
        <taxon>Pentapetalae</taxon>
        <taxon>rosids</taxon>
        <taxon>fabids</taxon>
        <taxon>Fabales</taxon>
        <taxon>Fabaceae</taxon>
        <taxon>Papilionoideae</taxon>
        <taxon>50 kb inversion clade</taxon>
        <taxon>NPAAA clade</taxon>
        <taxon>indigoferoid/millettioid clade</taxon>
        <taxon>Phaseoleae</taxon>
        <taxon>Canavalia</taxon>
    </lineage>
</organism>
<dbReference type="EMBL" id="JAYMYQ010000004">
    <property type="protein sequence ID" value="KAK7337461.1"/>
    <property type="molecule type" value="Genomic_DNA"/>
</dbReference>
<evidence type="ECO:0000313" key="2">
    <source>
        <dbReference type="Proteomes" id="UP001367508"/>
    </source>
</evidence>
<gene>
    <name evidence="1" type="ORF">VNO77_18037</name>
</gene>
<dbReference type="AlphaFoldDB" id="A0AAN9QJX6"/>
<name>A0AAN9QJX6_CANGL</name>
<accession>A0AAN9QJX6</accession>
<comment type="caution">
    <text evidence="1">The sequence shown here is derived from an EMBL/GenBank/DDBJ whole genome shotgun (WGS) entry which is preliminary data.</text>
</comment>
<dbReference type="Proteomes" id="UP001367508">
    <property type="component" value="Unassembled WGS sequence"/>
</dbReference>
<keyword evidence="2" id="KW-1185">Reference proteome</keyword>
<reference evidence="1 2" key="1">
    <citation type="submission" date="2024-01" db="EMBL/GenBank/DDBJ databases">
        <title>The genomes of 5 underutilized Papilionoideae crops provide insights into root nodulation and disease resistanc.</title>
        <authorList>
            <person name="Jiang F."/>
        </authorList>
    </citation>
    <scope>NUCLEOTIDE SEQUENCE [LARGE SCALE GENOMIC DNA]</scope>
    <source>
        <strain evidence="1">LVBAO_FW01</strain>
        <tissue evidence="1">Leaves</tissue>
    </source>
</reference>
<proteinExistence type="predicted"/>
<evidence type="ECO:0000313" key="1">
    <source>
        <dbReference type="EMBL" id="KAK7337461.1"/>
    </source>
</evidence>
<protein>
    <submittedName>
        <fullName evidence="1">Uncharacterized protein</fullName>
    </submittedName>
</protein>